<dbReference type="GO" id="GO:0005615">
    <property type="term" value="C:extracellular space"/>
    <property type="evidence" value="ECO:0007669"/>
    <property type="project" value="InterPro"/>
</dbReference>
<gene>
    <name evidence="3" type="ORF">LZ495_09890</name>
</gene>
<dbReference type="SUPFAM" id="SSF56574">
    <property type="entry name" value="Serpins"/>
    <property type="match status" value="1"/>
</dbReference>
<organism evidence="3 4">
    <name type="scientific">Yinghuangia soli</name>
    <dbReference type="NCBI Taxonomy" id="2908204"/>
    <lineage>
        <taxon>Bacteria</taxon>
        <taxon>Bacillati</taxon>
        <taxon>Actinomycetota</taxon>
        <taxon>Actinomycetes</taxon>
        <taxon>Kitasatosporales</taxon>
        <taxon>Streptomycetaceae</taxon>
        <taxon>Yinghuangia</taxon>
    </lineage>
</organism>
<dbReference type="SMART" id="SM00093">
    <property type="entry name" value="SERPIN"/>
    <property type="match status" value="1"/>
</dbReference>
<proteinExistence type="inferred from homology"/>
<dbReference type="InterPro" id="IPR000215">
    <property type="entry name" value="Serpin_fam"/>
</dbReference>
<sequence>MIDDAGEAGAMYQREEELTLREYAGEIRELGSRWLDGVLSDPQVEAAGGDAVCSPAGLWLALAAISCGALGDTADELADLVGLAGPEAAPLVTAVARDLAGTDALAAATGIWSRAPLREEFAAGLPDVGCGPLGDPAAIAAWIRDATGGLVDKPPAAPGPDTRLILVNALALRARWAEAFAPADTREAVFRPAAGEPARVRMMSRTLPHADVWTIGAYGGSVHVAELACAGEQPAVVRFALGPEGMPPATVMAAAWAPRSAGNPVPYEEVRLSLPRFELRTSLAVHGHLPALGVELALDEHAAEFGGLSSEHLYLQRVDQECVVRVDEEGVQAAAVTDVQMAWMSYTPPPPTLNLAFDRPFACAVMDASGTVPLFAAYQATAPRPGGEPVAAHPAG</sequence>
<evidence type="ECO:0000313" key="4">
    <source>
        <dbReference type="Proteomes" id="UP001165378"/>
    </source>
</evidence>
<evidence type="ECO:0000313" key="3">
    <source>
        <dbReference type="EMBL" id="MCF2527522.1"/>
    </source>
</evidence>
<dbReference type="InterPro" id="IPR042178">
    <property type="entry name" value="Serpin_sf_1"/>
</dbReference>
<dbReference type="PANTHER" id="PTHR11461:SF211">
    <property type="entry name" value="GH10112P-RELATED"/>
    <property type="match status" value="1"/>
</dbReference>
<feature type="domain" description="Serpin" evidence="2">
    <location>
        <begin position="38"/>
        <end position="383"/>
    </location>
</feature>
<dbReference type="InterPro" id="IPR023796">
    <property type="entry name" value="Serpin_dom"/>
</dbReference>
<name>A0AA41U1G1_9ACTN</name>
<accession>A0AA41U1G1</accession>
<dbReference type="RefSeq" id="WP_235051670.1">
    <property type="nucleotide sequence ID" value="NZ_JAKFHA010000004.1"/>
</dbReference>
<dbReference type="PANTHER" id="PTHR11461">
    <property type="entry name" value="SERINE PROTEASE INHIBITOR, SERPIN"/>
    <property type="match status" value="1"/>
</dbReference>
<comment type="similarity">
    <text evidence="1">Belongs to the serpin family.</text>
</comment>
<evidence type="ECO:0000256" key="1">
    <source>
        <dbReference type="RuleBase" id="RU000411"/>
    </source>
</evidence>
<comment type="caution">
    <text evidence="3">The sequence shown here is derived from an EMBL/GenBank/DDBJ whole genome shotgun (WGS) entry which is preliminary data.</text>
</comment>
<dbReference type="InterPro" id="IPR036186">
    <property type="entry name" value="Serpin_sf"/>
</dbReference>
<dbReference type="GO" id="GO:0004867">
    <property type="term" value="F:serine-type endopeptidase inhibitor activity"/>
    <property type="evidence" value="ECO:0007669"/>
    <property type="project" value="InterPro"/>
</dbReference>
<dbReference type="Gene3D" id="2.30.39.10">
    <property type="entry name" value="Alpha-1-antitrypsin, domain 1"/>
    <property type="match status" value="1"/>
</dbReference>
<dbReference type="AlphaFoldDB" id="A0AA41U1G1"/>
<evidence type="ECO:0000259" key="2">
    <source>
        <dbReference type="SMART" id="SM00093"/>
    </source>
</evidence>
<dbReference type="Gene3D" id="3.30.497.10">
    <property type="entry name" value="Antithrombin, subunit I, domain 2"/>
    <property type="match status" value="1"/>
</dbReference>
<keyword evidence="4" id="KW-1185">Reference proteome</keyword>
<dbReference type="InterPro" id="IPR042185">
    <property type="entry name" value="Serpin_sf_2"/>
</dbReference>
<protein>
    <recommendedName>
        <fullName evidence="2">Serpin domain-containing protein</fullName>
    </recommendedName>
</protein>
<dbReference type="Proteomes" id="UP001165378">
    <property type="component" value="Unassembled WGS sequence"/>
</dbReference>
<dbReference type="Pfam" id="PF00079">
    <property type="entry name" value="Serpin"/>
    <property type="match status" value="1"/>
</dbReference>
<reference evidence="3" key="1">
    <citation type="submission" date="2022-01" db="EMBL/GenBank/DDBJ databases">
        <title>Genome-Based Taxonomic Classification of the Phylum Actinobacteria.</title>
        <authorList>
            <person name="Gao Y."/>
        </authorList>
    </citation>
    <scope>NUCLEOTIDE SEQUENCE</scope>
    <source>
        <strain evidence="3">KLBMP 8922</strain>
    </source>
</reference>
<dbReference type="EMBL" id="JAKFHA010000004">
    <property type="protein sequence ID" value="MCF2527522.1"/>
    <property type="molecule type" value="Genomic_DNA"/>
</dbReference>